<organism evidence="2 3">
    <name type="scientific">Austropuccinia psidii MF-1</name>
    <dbReference type="NCBI Taxonomy" id="1389203"/>
    <lineage>
        <taxon>Eukaryota</taxon>
        <taxon>Fungi</taxon>
        <taxon>Dikarya</taxon>
        <taxon>Basidiomycota</taxon>
        <taxon>Pucciniomycotina</taxon>
        <taxon>Pucciniomycetes</taxon>
        <taxon>Pucciniales</taxon>
        <taxon>Sphaerophragmiaceae</taxon>
        <taxon>Austropuccinia</taxon>
    </lineage>
</organism>
<dbReference type="EMBL" id="AVOT02117834">
    <property type="protein sequence ID" value="MBW0584392.1"/>
    <property type="molecule type" value="Genomic_DNA"/>
</dbReference>
<protein>
    <submittedName>
        <fullName evidence="2">Uncharacterized protein</fullName>
    </submittedName>
</protein>
<sequence length="85" mass="9756">MDQSTSKLPPLHKDPLEGQYEEESEEADQSEYLMRTFKETQDQMAQKFQDTINNPSKKKGKRIESTSYTPGASSNEPSLPRHVRP</sequence>
<evidence type="ECO:0000313" key="2">
    <source>
        <dbReference type="EMBL" id="MBW0584392.1"/>
    </source>
</evidence>
<dbReference type="AlphaFoldDB" id="A0A9Q3Q646"/>
<evidence type="ECO:0000256" key="1">
    <source>
        <dbReference type="SAM" id="MobiDB-lite"/>
    </source>
</evidence>
<dbReference type="Proteomes" id="UP000765509">
    <property type="component" value="Unassembled WGS sequence"/>
</dbReference>
<feature type="compositionally biased region" description="Polar residues" evidence="1">
    <location>
        <begin position="65"/>
        <end position="77"/>
    </location>
</feature>
<proteinExistence type="predicted"/>
<evidence type="ECO:0000313" key="3">
    <source>
        <dbReference type="Proteomes" id="UP000765509"/>
    </source>
</evidence>
<gene>
    <name evidence="2" type="ORF">O181_124107</name>
</gene>
<feature type="region of interest" description="Disordered" evidence="1">
    <location>
        <begin position="1"/>
        <end position="85"/>
    </location>
</feature>
<accession>A0A9Q3Q646</accession>
<feature type="compositionally biased region" description="Polar residues" evidence="1">
    <location>
        <begin position="42"/>
        <end position="55"/>
    </location>
</feature>
<reference evidence="2" key="1">
    <citation type="submission" date="2021-03" db="EMBL/GenBank/DDBJ databases">
        <title>Draft genome sequence of rust myrtle Austropuccinia psidii MF-1, a brazilian biotype.</title>
        <authorList>
            <person name="Quecine M.C."/>
            <person name="Pachon D.M.R."/>
            <person name="Bonatelli M.L."/>
            <person name="Correr F.H."/>
            <person name="Franceschini L.M."/>
            <person name="Leite T.F."/>
            <person name="Margarido G.R.A."/>
            <person name="Almeida C.A."/>
            <person name="Ferrarezi J.A."/>
            <person name="Labate C.A."/>
        </authorList>
    </citation>
    <scope>NUCLEOTIDE SEQUENCE</scope>
    <source>
        <strain evidence="2">MF-1</strain>
    </source>
</reference>
<name>A0A9Q3Q646_9BASI</name>
<feature type="compositionally biased region" description="Acidic residues" evidence="1">
    <location>
        <begin position="19"/>
        <end position="29"/>
    </location>
</feature>
<comment type="caution">
    <text evidence="2">The sequence shown here is derived from an EMBL/GenBank/DDBJ whole genome shotgun (WGS) entry which is preliminary data.</text>
</comment>
<keyword evidence="3" id="KW-1185">Reference proteome</keyword>